<dbReference type="PANTHER" id="PTHR42771">
    <property type="entry name" value="IRON(3+)-HYDROXAMATE IMPORT ATP-BINDING PROTEIN FHUC"/>
    <property type="match status" value="1"/>
</dbReference>
<accession>A0A6B1DBY4</accession>
<dbReference type="InterPro" id="IPR051535">
    <property type="entry name" value="Siderophore_ABC-ATPase"/>
</dbReference>
<feature type="domain" description="ABC transporter" evidence="10">
    <location>
        <begin position="4"/>
        <end position="240"/>
    </location>
</feature>
<evidence type="ECO:0000256" key="8">
    <source>
        <dbReference type="ARBA" id="ARBA00023065"/>
    </source>
</evidence>
<dbReference type="PROSITE" id="PS50893">
    <property type="entry name" value="ABC_TRANSPORTER_2"/>
    <property type="match status" value="1"/>
</dbReference>
<name>A0A6B1DBY4_9CHLR</name>
<dbReference type="GO" id="GO:0005886">
    <property type="term" value="C:plasma membrane"/>
    <property type="evidence" value="ECO:0007669"/>
    <property type="project" value="UniProtKB-SubCell"/>
</dbReference>
<evidence type="ECO:0000256" key="3">
    <source>
        <dbReference type="ARBA" id="ARBA00022475"/>
    </source>
</evidence>
<dbReference type="PANTHER" id="PTHR42771:SF2">
    <property type="entry name" value="IRON(3+)-HYDROXAMATE IMPORT ATP-BINDING PROTEIN FHUC"/>
    <property type="match status" value="1"/>
</dbReference>
<dbReference type="GO" id="GO:0016887">
    <property type="term" value="F:ATP hydrolysis activity"/>
    <property type="evidence" value="ECO:0007669"/>
    <property type="project" value="InterPro"/>
</dbReference>
<evidence type="ECO:0000256" key="6">
    <source>
        <dbReference type="ARBA" id="ARBA00022840"/>
    </source>
</evidence>
<keyword evidence="8" id="KW-0406">Ion transport</keyword>
<dbReference type="Gene3D" id="3.40.50.300">
    <property type="entry name" value="P-loop containing nucleotide triphosphate hydrolases"/>
    <property type="match status" value="1"/>
</dbReference>
<dbReference type="CDD" id="cd03214">
    <property type="entry name" value="ABC_Iron-Siderophores_B12_Hemin"/>
    <property type="match status" value="1"/>
</dbReference>
<evidence type="ECO:0000256" key="7">
    <source>
        <dbReference type="ARBA" id="ARBA00023004"/>
    </source>
</evidence>
<dbReference type="GO" id="GO:0005524">
    <property type="term" value="F:ATP binding"/>
    <property type="evidence" value="ECO:0007669"/>
    <property type="project" value="UniProtKB-KW"/>
</dbReference>
<dbReference type="InterPro" id="IPR027417">
    <property type="entry name" value="P-loop_NTPase"/>
</dbReference>
<dbReference type="SUPFAM" id="SSF52540">
    <property type="entry name" value="P-loop containing nucleoside triphosphate hydrolases"/>
    <property type="match status" value="1"/>
</dbReference>
<dbReference type="AlphaFoldDB" id="A0A6B1DBY4"/>
<evidence type="ECO:0000256" key="1">
    <source>
        <dbReference type="ARBA" id="ARBA00004202"/>
    </source>
</evidence>
<keyword evidence="3" id="KW-1003">Cell membrane</keyword>
<evidence type="ECO:0000256" key="4">
    <source>
        <dbReference type="ARBA" id="ARBA00022496"/>
    </source>
</evidence>
<keyword evidence="7" id="KW-0408">Iron</keyword>
<evidence type="ECO:0000259" key="10">
    <source>
        <dbReference type="PROSITE" id="PS50893"/>
    </source>
</evidence>
<dbReference type="EMBL" id="VXMH01000117">
    <property type="protein sequence ID" value="MYC97431.1"/>
    <property type="molecule type" value="Genomic_DNA"/>
</dbReference>
<dbReference type="SMART" id="SM00382">
    <property type="entry name" value="AAA"/>
    <property type="match status" value="1"/>
</dbReference>
<reference evidence="11" key="1">
    <citation type="submission" date="2019-09" db="EMBL/GenBank/DDBJ databases">
        <title>Characterisation of the sponge microbiome using genome-centric metagenomics.</title>
        <authorList>
            <person name="Engelberts J.P."/>
            <person name="Robbins S.J."/>
            <person name="De Goeij J.M."/>
            <person name="Aranda M."/>
            <person name="Bell S.C."/>
            <person name="Webster N.S."/>
        </authorList>
    </citation>
    <scope>NUCLEOTIDE SEQUENCE</scope>
    <source>
        <strain evidence="11">SB0661_bin_32</strain>
    </source>
</reference>
<dbReference type="FunFam" id="3.40.50.300:FF:000134">
    <property type="entry name" value="Iron-enterobactin ABC transporter ATP-binding protein"/>
    <property type="match status" value="1"/>
</dbReference>
<keyword evidence="2" id="KW-0813">Transport</keyword>
<dbReference type="PROSITE" id="PS00211">
    <property type="entry name" value="ABC_TRANSPORTER_1"/>
    <property type="match status" value="1"/>
</dbReference>
<organism evidence="11">
    <name type="scientific">Caldilineaceae bacterium SB0661_bin_32</name>
    <dbReference type="NCBI Taxonomy" id="2605255"/>
    <lineage>
        <taxon>Bacteria</taxon>
        <taxon>Bacillati</taxon>
        <taxon>Chloroflexota</taxon>
        <taxon>Caldilineae</taxon>
        <taxon>Caldilineales</taxon>
        <taxon>Caldilineaceae</taxon>
    </lineage>
</organism>
<keyword evidence="5" id="KW-0547">Nucleotide-binding</keyword>
<dbReference type="GO" id="GO:0006826">
    <property type="term" value="P:iron ion transport"/>
    <property type="evidence" value="ECO:0007669"/>
    <property type="project" value="UniProtKB-KW"/>
</dbReference>
<evidence type="ECO:0000256" key="9">
    <source>
        <dbReference type="ARBA" id="ARBA00023136"/>
    </source>
</evidence>
<proteinExistence type="predicted"/>
<comment type="subcellular location">
    <subcellularLocation>
        <location evidence="1">Cell membrane</location>
        <topology evidence="1">Peripheral membrane protein</topology>
    </subcellularLocation>
</comment>
<dbReference type="InterPro" id="IPR017871">
    <property type="entry name" value="ABC_transporter-like_CS"/>
</dbReference>
<keyword evidence="9" id="KW-0472">Membrane</keyword>
<evidence type="ECO:0000313" key="11">
    <source>
        <dbReference type="EMBL" id="MYC97431.1"/>
    </source>
</evidence>
<dbReference type="InterPro" id="IPR003593">
    <property type="entry name" value="AAA+_ATPase"/>
</dbReference>
<comment type="caution">
    <text evidence="11">The sequence shown here is derived from an EMBL/GenBank/DDBJ whole genome shotgun (WGS) entry which is preliminary data.</text>
</comment>
<evidence type="ECO:0000256" key="5">
    <source>
        <dbReference type="ARBA" id="ARBA00022741"/>
    </source>
</evidence>
<keyword evidence="6 11" id="KW-0067">ATP-binding</keyword>
<evidence type="ECO:0000256" key="2">
    <source>
        <dbReference type="ARBA" id="ARBA00022448"/>
    </source>
</evidence>
<keyword evidence="4" id="KW-0410">Iron transport</keyword>
<dbReference type="Pfam" id="PF00005">
    <property type="entry name" value="ABC_tran"/>
    <property type="match status" value="1"/>
</dbReference>
<dbReference type="InterPro" id="IPR003439">
    <property type="entry name" value="ABC_transporter-like_ATP-bd"/>
</dbReference>
<gene>
    <name evidence="11" type="ORF">F4X14_20960</name>
</gene>
<protein>
    <submittedName>
        <fullName evidence="11">ABC transporter ATP-binding protein</fullName>
    </submittedName>
</protein>
<sequence length="272" mass="30192">MPELKAEHLTLAYERISVVDNLDLSIFDGKITALVGPNACGKSTLLRGLARLLKPKGGAVTLDGQAIHKMRTKELARRLGILPQAPVAPEGLSVRDLVAQGRYPHQRWFEQWSARDEDALQEALAITSMSELEDRKVDELSGGQRQRAWIAMALAQETELLLLDEPTTFLDVAHQVDILELLLCLNRERGRTVVIVVHDLNQAARHADELIFMREGRIVAHGSPREIFTDALVRKVFDVECVVIEDPITTMPMFIPIGRANGRGGELTSEPA</sequence>